<keyword evidence="2" id="KW-0732">Signal</keyword>
<dbReference type="Proteomes" id="UP001497482">
    <property type="component" value="Chromosome 11"/>
</dbReference>
<sequence>MLTSSPRAAGPARWRLQSFVFLLQLPGGCVSVRPVSRAPHGRLQSHGARGERGGQAGGRSSVRGSAQSRDPQKKTAPELRGSDAEDRGPEPRGSDAEDRGPSHGP</sequence>
<keyword evidence="4" id="KW-1185">Reference proteome</keyword>
<feature type="signal peptide" evidence="2">
    <location>
        <begin position="1"/>
        <end position="31"/>
    </location>
</feature>
<feature type="chain" id="PRO_5043550693" evidence="2">
    <location>
        <begin position="32"/>
        <end position="105"/>
    </location>
</feature>
<evidence type="ECO:0000256" key="1">
    <source>
        <dbReference type="SAM" id="MobiDB-lite"/>
    </source>
</evidence>
<evidence type="ECO:0000256" key="2">
    <source>
        <dbReference type="SAM" id="SignalP"/>
    </source>
</evidence>
<gene>
    <name evidence="3" type="ORF">KC01_LOCUS6122</name>
</gene>
<accession>A0AAV2JCL2</accession>
<feature type="compositionally biased region" description="Basic and acidic residues" evidence="1">
    <location>
        <begin position="70"/>
        <end position="105"/>
    </location>
</feature>
<feature type="region of interest" description="Disordered" evidence="1">
    <location>
        <begin position="31"/>
        <end position="105"/>
    </location>
</feature>
<evidence type="ECO:0000313" key="3">
    <source>
        <dbReference type="EMBL" id="CAL1574390.1"/>
    </source>
</evidence>
<reference evidence="3 4" key="1">
    <citation type="submission" date="2024-04" db="EMBL/GenBank/DDBJ databases">
        <authorList>
            <person name="Waldvogel A.-M."/>
            <person name="Schoenle A."/>
        </authorList>
    </citation>
    <scope>NUCLEOTIDE SEQUENCE [LARGE SCALE GENOMIC DNA]</scope>
</reference>
<protein>
    <submittedName>
        <fullName evidence="3">Uncharacterized protein</fullName>
    </submittedName>
</protein>
<proteinExistence type="predicted"/>
<dbReference type="EMBL" id="OZ035833">
    <property type="protein sequence ID" value="CAL1574390.1"/>
    <property type="molecule type" value="Genomic_DNA"/>
</dbReference>
<evidence type="ECO:0000313" key="4">
    <source>
        <dbReference type="Proteomes" id="UP001497482"/>
    </source>
</evidence>
<dbReference type="AlphaFoldDB" id="A0AAV2JCL2"/>
<organism evidence="3 4">
    <name type="scientific">Knipowitschia caucasica</name>
    <name type="common">Caucasian dwarf goby</name>
    <name type="synonym">Pomatoschistus caucasicus</name>
    <dbReference type="NCBI Taxonomy" id="637954"/>
    <lineage>
        <taxon>Eukaryota</taxon>
        <taxon>Metazoa</taxon>
        <taxon>Chordata</taxon>
        <taxon>Craniata</taxon>
        <taxon>Vertebrata</taxon>
        <taxon>Euteleostomi</taxon>
        <taxon>Actinopterygii</taxon>
        <taxon>Neopterygii</taxon>
        <taxon>Teleostei</taxon>
        <taxon>Neoteleostei</taxon>
        <taxon>Acanthomorphata</taxon>
        <taxon>Gobiaria</taxon>
        <taxon>Gobiiformes</taxon>
        <taxon>Gobioidei</taxon>
        <taxon>Gobiidae</taxon>
        <taxon>Gobiinae</taxon>
        <taxon>Knipowitschia</taxon>
    </lineage>
</organism>
<name>A0AAV2JCL2_KNICA</name>